<protein>
    <submittedName>
        <fullName evidence="3">PsiF repeat-containing protein</fullName>
    </submittedName>
</protein>
<dbReference type="RefSeq" id="WP_110522490.1">
    <property type="nucleotide sequence ID" value="NZ_QKOE01000001.1"/>
</dbReference>
<dbReference type="Pfam" id="PF07769">
    <property type="entry name" value="PsiF_repeat"/>
    <property type="match status" value="2"/>
</dbReference>
<gene>
    <name evidence="3" type="ORF">DNK49_01205</name>
</gene>
<feature type="region of interest" description="Disordered" evidence="1">
    <location>
        <begin position="78"/>
        <end position="114"/>
    </location>
</feature>
<dbReference type="AlphaFoldDB" id="A0A323V010"/>
<accession>A0A323V010</accession>
<evidence type="ECO:0000256" key="2">
    <source>
        <dbReference type="SAM" id="SignalP"/>
    </source>
</evidence>
<evidence type="ECO:0000313" key="4">
    <source>
        <dbReference type="Proteomes" id="UP000248259"/>
    </source>
</evidence>
<feature type="chain" id="PRO_5016460229" evidence="2">
    <location>
        <begin position="25"/>
        <end position="138"/>
    </location>
</feature>
<organism evidence="3 4">
    <name type="scientific">Parazoarcus communis SWub3 = DSM 12120</name>
    <dbReference type="NCBI Taxonomy" id="1121029"/>
    <lineage>
        <taxon>Bacteria</taxon>
        <taxon>Pseudomonadati</taxon>
        <taxon>Pseudomonadota</taxon>
        <taxon>Betaproteobacteria</taxon>
        <taxon>Rhodocyclales</taxon>
        <taxon>Zoogloeaceae</taxon>
        <taxon>Parazoarcus</taxon>
    </lineage>
</organism>
<dbReference type="OrthoDB" id="8001925at2"/>
<dbReference type="InterPro" id="IPR011690">
    <property type="entry name" value="P_starv_induced_PsiF"/>
</dbReference>
<name>A0A323V010_9RHOO</name>
<evidence type="ECO:0000313" key="3">
    <source>
        <dbReference type="EMBL" id="PZA18189.1"/>
    </source>
</evidence>
<proteinExistence type="predicted"/>
<dbReference type="Proteomes" id="UP000248259">
    <property type="component" value="Unassembled WGS sequence"/>
</dbReference>
<feature type="signal peptide" evidence="2">
    <location>
        <begin position="1"/>
        <end position="24"/>
    </location>
</feature>
<reference evidence="3 4" key="1">
    <citation type="submission" date="2018-06" db="EMBL/GenBank/DDBJ databases">
        <title>Azoarcus communis strain SWub3 genome.</title>
        <authorList>
            <person name="Zorraquino Salvo V."/>
            <person name="Toubiana D."/>
            <person name="Blumwald E."/>
        </authorList>
    </citation>
    <scope>NUCLEOTIDE SEQUENCE [LARGE SCALE GENOMIC DNA]</scope>
    <source>
        <strain evidence="3 4">SWub3</strain>
    </source>
</reference>
<evidence type="ECO:0000256" key="1">
    <source>
        <dbReference type="SAM" id="MobiDB-lite"/>
    </source>
</evidence>
<comment type="caution">
    <text evidence="3">The sequence shown here is derived from an EMBL/GenBank/DDBJ whole genome shotgun (WGS) entry which is preliminary data.</text>
</comment>
<sequence>MKHWIVSACVAGVLSTVASGEVWANPQHERMRQCSQEAKQQALRGDERKAFMSTCLKGKHAPADAAPVATEAKPVVAKPQATAPAESKASTVKEVAAADTNSEDKGRRNRMKECNQQAGEQALKGAERKAFMSECLKG</sequence>
<keyword evidence="2" id="KW-0732">Signal</keyword>
<keyword evidence="4" id="KW-1185">Reference proteome</keyword>
<dbReference type="EMBL" id="QKOE01000001">
    <property type="protein sequence ID" value="PZA18189.1"/>
    <property type="molecule type" value="Genomic_DNA"/>
</dbReference>